<feature type="compositionally biased region" description="Basic and acidic residues" evidence="1">
    <location>
        <begin position="291"/>
        <end position="305"/>
    </location>
</feature>
<feature type="domain" description="PTS EIIA type-2" evidence="2">
    <location>
        <begin position="143"/>
        <end position="286"/>
    </location>
</feature>
<sequence length="312" mass="34196">MALHTMAGLRALFKRGKPVSRGKTGRVPGRNVMMHVTLDAEHVTPLREALIRDCGDQPWTIRVAPLPDCGRVRLSLYVPKAEVNHAIQRVALLVPAAQMGRVLEIPDAPTDAWRDVMHAEFQPRAEAQARPAEAAAEAYSIATLLSQDDVLLGLNIADRPALFAELGHFFEQRCGLPATTTTAALAAREELGSTALGLGVALPHGHIQSLNRPMAAYVCPADPIAFDAPDGQPVKDIIVLLVPEWGNSMHLHLLADVAQRFCDHHFREQLHACADVRAVSELFRGYQAREQALEKPPAKAPETRARSFRTQR</sequence>
<gene>
    <name evidence="3" type="ORF">BG61_32950</name>
</gene>
<evidence type="ECO:0000259" key="2">
    <source>
        <dbReference type="PROSITE" id="PS51094"/>
    </source>
</evidence>
<dbReference type="GO" id="GO:0030295">
    <property type="term" value="F:protein kinase activator activity"/>
    <property type="evidence" value="ECO:0007669"/>
    <property type="project" value="TreeGrafter"/>
</dbReference>
<keyword evidence="3" id="KW-0762">Sugar transport</keyword>
<dbReference type="InterPro" id="IPR016152">
    <property type="entry name" value="PTrfase/Anion_transptr"/>
</dbReference>
<keyword evidence="4" id="KW-1185">Reference proteome</keyword>
<dbReference type="SUPFAM" id="SSF55804">
    <property type="entry name" value="Phoshotransferase/anion transport protein"/>
    <property type="match status" value="1"/>
</dbReference>
<dbReference type="Proteomes" id="UP000027466">
    <property type="component" value="Unassembled WGS sequence"/>
</dbReference>
<proteinExistence type="predicted"/>
<evidence type="ECO:0000313" key="3">
    <source>
        <dbReference type="EMBL" id="KDR43704.1"/>
    </source>
</evidence>
<dbReference type="PANTHER" id="PTHR47738">
    <property type="entry name" value="PTS SYSTEM FRUCTOSE-LIKE EIIA COMPONENT-RELATED"/>
    <property type="match status" value="1"/>
</dbReference>
<dbReference type="InterPro" id="IPR051541">
    <property type="entry name" value="PTS_SugarTrans_NitroReg"/>
</dbReference>
<dbReference type="STRING" id="60547.GCA_000751215_02501"/>
<organism evidence="3 4">
    <name type="scientific">Caballeronia glathei</name>
    <dbReference type="NCBI Taxonomy" id="60547"/>
    <lineage>
        <taxon>Bacteria</taxon>
        <taxon>Pseudomonadati</taxon>
        <taxon>Pseudomonadota</taxon>
        <taxon>Betaproteobacteria</taxon>
        <taxon>Burkholderiales</taxon>
        <taxon>Burkholderiaceae</taxon>
        <taxon>Caballeronia</taxon>
    </lineage>
</organism>
<comment type="caution">
    <text evidence="3">The sequence shown here is derived from an EMBL/GenBank/DDBJ whole genome shotgun (WGS) entry which is preliminary data.</text>
</comment>
<dbReference type="PANTHER" id="PTHR47738:SF1">
    <property type="entry name" value="NITROGEN REGULATORY PROTEIN"/>
    <property type="match status" value="1"/>
</dbReference>
<dbReference type="RefSeq" id="WP_063740962.1">
    <property type="nucleotide sequence ID" value="NZ_CADFFX010000001.1"/>
</dbReference>
<dbReference type="Gene3D" id="3.40.930.10">
    <property type="entry name" value="Mannitol-specific EII, Chain A"/>
    <property type="match status" value="1"/>
</dbReference>
<protein>
    <submittedName>
        <fullName evidence="3">PTS sugar transporter subunit IIA</fullName>
    </submittedName>
</protein>
<evidence type="ECO:0000313" key="4">
    <source>
        <dbReference type="Proteomes" id="UP000027466"/>
    </source>
</evidence>
<dbReference type="AlphaFoldDB" id="A0A069PV52"/>
<dbReference type="Pfam" id="PF00359">
    <property type="entry name" value="PTS_EIIA_2"/>
    <property type="match status" value="1"/>
</dbReference>
<evidence type="ECO:0000256" key="1">
    <source>
        <dbReference type="SAM" id="MobiDB-lite"/>
    </source>
</evidence>
<feature type="region of interest" description="Disordered" evidence="1">
    <location>
        <begin position="291"/>
        <end position="312"/>
    </location>
</feature>
<dbReference type="InterPro" id="IPR002178">
    <property type="entry name" value="PTS_EIIA_type-2_dom"/>
</dbReference>
<keyword evidence="3" id="KW-0813">Transport</keyword>
<reference evidence="3 4" key="1">
    <citation type="submission" date="2014-03" db="EMBL/GenBank/DDBJ databases">
        <title>Draft Genome Sequences of Four Burkholderia Strains.</title>
        <authorList>
            <person name="Liu X.Y."/>
            <person name="Li C.X."/>
            <person name="Xu J.H."/>
        </authorList>
    </citation>
    <scope>NUCLEOTIDE SEQUENCE [LARGE SCALE GENOMIC DNA]</scope>
    <source>
        <strain evidence="3 4">DSM 50014</strain>
    </source>
</reference>
<dbReference type="PROSITE" id="PS51094">
    <property type="entry name" value="PTS_EIIA_TYPE_2"/>
    <property type="match status" value="1"/>
</dbReference>
<dbReference type="PROSITE" id="PS00372">
    <property type="entry name" value="PTS_EIIA_TYPE_2_HIS"/>
    <property type="match status" value="1"/>
</dbReference>
<dbReference type="EMBL" id="JFHC01000006">
    <property type="protein sequence ID" value="KDR43704.1"/>
    <property type="molecule type" value="Genomic_DNA"/>
</dbReference>
<accession>A0A069PV52</accession>
<name>A0A069PV52_9BURK</name>